<dbReference type="EMBL" id="CP136893">
    <property type="protein sequence ID" value="WOL06139.1"/>
    <property type="molecule type" value="Genomic_DNA"/>
</dbReference>
<proteinExistence type="inferred from homology"/>
<feature type="region of interest" description="Leucine repeat II (LRII)" evidence="3">
    <location>
        <begin position="375"/>
        <end position="407"/>
    </location>
</feature>
<reference evidence="5 6" key="1">
    <citation type="submission" date="2023-10" db="EMBL/GenBank/DDBJ databases">
        <title>Chromosome-scale genome assembly provides insights into flower coloration mechanisms of Canna indica.</title>
        <authorList>
            <person name="Li C."/>
        </authorList>
    </citation>
    <scope>NUCLEOTIDE SEQUENCE [LARGE SCALE GENOMIC DNA]</scope>
    <source>
        <tissue evidence="5">Flower</tissue>
    </source>
</reference>
<sequence>MATGYPGRELGYGVQAPMPTCSETATGGMLKRSLTEMERLQLQQHQQLQHALYLRSVKQRTFLASPVSSSRVPRPPLPPADLSSGSCFSLASSNLMASGVARSQETPFSAPMTAVPSGAEIRPSSVMRNRLQELERRLLLDEEEDAVSDSGSAVTTAEWSEAMQPLITRVPEPAGVGANQLSPSPTNSSSSTVSSSASCSPPSSSAAAAASSLRQTLLDTAAAVADGNFEAASANLAVLKRAANHRGDAEQRLTAVMVAALLSRMNPAPGGSSSHPIAELCSAEHFVATQMLYELSPCFKLALIAANLAILEATKDEPRIHIIDFEVGHGGQYAALLYALADRHRLSAAVRPPILRITAVSDPSSPFNNGGNVSAVGDRIEKLAERAGLTVRFNVVHHRAADLDAAALGCEPGEALAVNLAFALSRIPDESVSPANPRDELLRRVRALRPRVVALVEQEINTNTAAFAGRFAEACAHYGALLESLDATAARDSGERARVEAGLVRRAVNSVAREGGDRVERCEVFGKWRARMRMAGFDQVELGPALVESIKKRLAAVRSNPGFTIAEEAGRIAFGWKGRALTVASTWR</sequence>
<dbReference type="PANTHER" id="PTHR31636">
    <property type="entry name" value="OSJNBA0084A10.13 PROTEIN-RELATED"/>
    <property type="match status" value="1"/>
</dbReference>
<gene>
    <name evidence="5" type="ORF">Cni_G14871</name>
</gene>
<feature type="short sequence motif" description="VHIID" evidence="3">
    <location>
        <begin position="320"/>
        <end position="324"/>
    </location>
</feature>
<dbReference type="Proteomes" id="UP001327560">
    <property type="component" value="Chromosome 4"/>
</dbReference>
<dbReference type="PROSITE" id="PS50985">
    <property type="entry name" value="GRAS"/>
    <property type="match status" value="1"/>
</dbReference>
<evidence type="ECO:0000256" key="2">
    <source>
        <dbReference type="ARBA" id="ARBA00023163"/>
    </source>
</evidence>
<organism evidence="5 6">
    <name type="scientific">Canna indica</name>
    <name type="common">Indian-shot</name>
    <dbReference type="NCBI Taxonomy" id="4628"/>
    <lineage>
        <taxon>Eukaryota</taxon>
        <taxon>Viridiplantae</taxon>
        <taxon>Streptophyta</taxon>
        <taxon>Embryophyta</taxon>
        <taxon>Tracheophyta</taxon>
        <taxon>Spermatophyta</taxon>
        <taxon>Magnoliopsida</taxon>
        <taxon>Liliopsida</taxon>
        <taxon>Zingiberales</taxon>
        <taxon>Cannaceae</taxon>
        <taxon>Canna</taxon>
    </lineage>
</organism>
<accession>A0AAQ3KDK8</accession>
<evidence type="ECO:0000256" key="3">
    <source>
        <dbReference type="PROSITE-ProRule" id="PRU01191"/>
    </source>
</evidence>
<evidence type="ECO:0000256" key="1">
    <source>
        <dbReference type="ARBA" id="ARBA00023015"/>
    </source>
</evidence>
<dbReference type="InterPro" id="IPR005202">
    <property type="entry name" value="TF_GRAS"/>
</dbReference>
<comment type="similarity">
    <text evidence="3">Belongs to the GRAS family.</text>
</comment>
<keyword evidence="1" id="KW-0805">Transcription regulation</keyword>
<keyword evidence="6" id="KW-1185">Reference proteome</keyword>
<feature type="compositionally biased region" description="Low complexity" evidence="4">
    <location>
        <begin position="182"/>
        <end position="205"/>
    </location>
</feature>
<protein>
    <recommendedName>
        <fullName evidence="7">Scarecrow-like protein 8</fullName>
    </recommendedName>
</protein>
<dbReference type="AlphaFoldDB" id="A0AAQ3KDK8"/>
<feature type="region of interest" description="Disordered" evidence="4">
    <location>
        <begin position="173"/>
        <end position="205"/>
    </location>
</feature>
<feature type="region of interest" description="SAW" evidence="3">
    <location>
        <begin position="512"/>
        <end position="588"/>
    </location>
</feature>
<evidence type="ECO:0000313" key="5">
    <source>
        <dbReference type="EMBL" id="WOL06139.1"/>
    </source>
</evidence>
<evidence type="ECO:0008006" key="7">
    <source>
        <dbReference type="Google" id="ProtNLM"/>
    </source>
</evidence>
<evidence type="ECO:0000313" key="6">
    <source>
        <dbReference type="Proteomes" id="UP001327560"/>
    </source>
</evidence>
<evidence type="ECO:0000256" key="4">
    <source>
        <dbReference type="SAM" id="MobiDB-lite"/>
    </source>
</evidence>
<keyword evidence="2" id="KW-0804">Transcription</keyword>
<comment type="caution">
    <text evidence="3">Lacks conserved residue(s) required for the propagation of feature annotation.</text>
</comment>
<name>A0AAQ3KDK8_9LILI</name>
<dbReference type="Pfam" id="PF03514">
    <property type="entry name" value="GRAS"/>
    <property type="match status" value="1"/>
</dbReference>